<sequence length="299" mass="32219">MAESADLEPSHPPRIQHGSFALGMAAGFVLSSIFPAPSTYLRALIFRLFDILAVLLVWTVILIIFFSAYKIGIDKDTDFVSHVCMALKSVRQHIVTTSDVATTTVAADKQEAESVSPSSEFAARPYPFVHQASREPLQSRSPNPSASSPSATSKKARGSATSIGGVRSRSPTKPAETSSSECLSFKPYDSYDKDKENSKNKGSHWTSMSTSAKSTNSKEKDSSADSKTTNSPTVSASATRDPNKIPLVAAYVRPDANAKWTKLNGKGLTLKITPDGLLLSDETEIRGSDLKAWMLSLIE</sequence>
<protein>
    <submittedName>
        <fullName evidence="3">Uncharacterized protein</fullName>
    </submittedName>
</protein>
<feature type="compositionally biased region" description="Polar residues" evidence="1">
    <location>
        <begin position="225"/>
        <end position="240"/>
    </location>
</feature>
<reference evidence="3 4" key="1">
    <citation type="journal article" date="2016" name="Proc. Natl. Acad. Sci. U.S.A.">
        <title>Comparative genomics of biotechnologically important yeasts.</title>
        <authorList>
            <person name="Riley R."/>
            <person name="Haridas S."/>
            <person name="Wolfe K.H."/>
            <person name="Lopes M.R."/>
            <person name="Hittinger C.T."/>
            <person name="Goeker M."/>
            <person name="Salamov A.A."/>
            <person name="Wisecaver J.H."/>
            <person name="Long T.M."/>
            <person name="Calvey C.H."/>
            <person name="Aerts A.L."/>
            <person name="Barry K.W."/>
            <person name="Choi C."/>
            <person name="Clum A."/>
            <person name="Coughlan A.Y."/>
            <person name="Deshpande S."/>
            <person name="Douglass A.P."/>
            <person name="Hanson S.J."/>
            <person name="Klenk H.-P."/>
            <person name="LaButti K.M."/>
            <person name="Lapidus A."/>
            <person name="Lindquist E.A."/>
            <person name="Lipzen A.M."/>
            <person name="Meier-Kolthoff J.P."/>
            <person name="Ohm R.A."/>
            <person name="Otillar R.P."/>
            <person name="Pangilinan J.L."/>
            <person name="Peng Y."/>
            <person name="Rokas A."/>
            <person name="Rosa C.A."/>
            <person name="Scheuner C."/>
            <person name="Sibirny A.A."/>
            <person name="Slot J.C."/>
            <person name="Stielow J.B."/>
            <person name="Sun H."/>
            <person name="Kurtzman C.P."/>
            <person name="Blackwell M."/>
            <person name="Grigoriev I.V."/>
            <person name="Jeffries T.W."/>
        </authorList>
    </citation>
    <scope>NUCLEOTIDE SEQUENCE [LARGE SCALE GENOMIC DNA]</scope>
    <source>
        <strain evidence="3 4">NRRL Y-11557</strain>
    </source>
</reference>
<gene>
    <name evidence="3" type="ORF">LIPSTDRAFT_117795</name>
</gene>
<name>A0A1E3Q6B8_LIPST</name>
<feature type="region of interest" description="Disordered" evidence="1">
    <location>
        <begin position="133"/>
        <end position="240"/>
    </location>
</feature>
<feature type="compositionally biased region" description="Polar residues" evidence="1">
    <location>
        <begin position="169"/>
        <end position="182"/>
    </location>
</feature>
<keyword evidence="2" id="KW-0812">Transmembrane</keyword>
<feature type="compositionally biased region" description="Polar residues" evidence="1">
    <location>
        <begin position="203"/>
        <end position="215"/>
    </location>
</feature>
<feature type="transmembrane region" description="Helical" evidence="2">
    <location>
        <begin position="20"/>
        <end position="41"/>
    </location>
</feature>
<dbReference type="AlphaFoldDB" id="A0A1E3Q6B8"/>
<feature type="compositionally biased region" description="Basic and acidic residues" evidence="1">
    <location>
        <begin position="189"/>
        <end position="199"/>
    </location>
</feature>
<dbReference type="Proteomes" id="UP000094385">
    <property type="component" value="Unassembled WGS sequence"/>
</dbReference>
<feature type="non-terminal residue" evidence="3">
    <location>
        <position position="299"/>
    </location>
</feature>
<evidence type="ECO:0000256" key="2">
    <source>
        <dbReference type="SAM" id="Phobius"/>
    </source>
</evidence>
<feature type="compositionally biased region" description="Low complexity" evidence="1">
    <location>
        <begin position="139"/>
        <end position="153"/>
    </location>
</feature>
<keyword evidence="2" id="KW-0472">Membrane</keyword>
<evidence type="ECO:0000313" key="3">
    <source>
        <dbReference type="EMBL" id="ODQ73245.1"/>
    </source>
</evidence>
<proteinExistence type="predicted"/>
<keyword evidence="2" id="KW-1133">Transmembrane helix</keyword>
<keyword evidence="4" id="KW-1185">Reference proteome</keyword>
<feature type="transmembrane region" description="Helical" evidence="2">
    <location>
        <begin position="48"/>
        <end position="69"/>
    </location>
</feature>
<dbReference type="OrthoDB" id="10452849at2759"/>
<evidence type="ECO:0000313" key="4">
    <source>
        <dbReference type="Proteomes" id="UP000094385"/>
    </source>
</evidence>
<evidence type="ECO:0000256" key="1">
    <source>
        <dbReference type="SAM" id="MobiDB-lite"/>
    </source>
</evidence>
<organism evidence="3 4">
    <name type="scientific">Lipomyces starkeyi NRRL Y-11557</name>
    <dbReference type="NCBI Taxonomy" id="675824"/>
    <lineage>
        <taxon>Eukaryota</taxon>
        <taxon>Fungi</taxon>
        <taxon>Dikarya</taxon>
        <taxon>Ascomycota</taxon>
        <taxon>Saccharomycotina</taxon>
        <taxon>Lipomycetes</taxon>
        <taxon>Lipomycetales</taxon>
        <taxon>Lipomycetaceae</taxon>
        <taxon>Lipomyces</taxon>
    </lineage>
</organism>
<dbReference type="EMBL" id="KV454294">
    <property type="protein sequence ID" value="ODQ73245.1"/>
    <property type="molecule type" value="Genomic_DNA"/>
</dbReference>
<accession>A0A1E3Q6B8</accession>